<dbReference type="GO" id="GO:0005886">
    <property type="term" value="C:plasma membrane"/>
    <property type="evidence" value="ECO:0007669"/>
    <property type="project" value="TreeGrafter"/>
</dbReference>
<comment type="similarity">
    <text evidence="6">Belongs to the relA/spoT family.</text>
</comment>
<dbReference type="AlphaFoldDB" id="A0A1L0AJW0"/>
<feature type="domain" description="TGS" evidence="8">
    <location>
        <begin position="408"/>
        <end position="469"/>
    </location>
</feature>
<evidence type="ECO:0000256" key="5">
    <source>
        <dbReference type="ARBA" id="ARBA00033308"/>
    </source>
</evidence>
<dbReference type="Gene3D" id="3.30.460.10">
    <property type="entry name" value="Beta Polymerase, domain 2"/>
    <property type="match status" value="1"/>
</dbReference>
<dbReference type="Gene3D" id="1.10.3210.10">
    <property type="entry name" value="Hypothetical protein af1432"/>
    <property type="match status" value="1"/>
</dbReference>
<dbReference type="InterPro" id="IPR007685">
    <property type="entry name" value="RelA_SpoT"/>
</dbReference>
<dbReference type="NCBIfam" id="TIGR00691">
    <property type="entry name" value="spoT_relA"/>
    <property type="match status" value="1"/>
</dbReference>
<dbReference type="Pfam" id="PF04607">
    <property type="entry name" value="RelA_SpoT"/>
    <property type="match status" value="1"/>
</dbReference>
<dbReference type="PANTHER" id="PTHR21262">
    <property type="entry name" value="GUANOSINE-3',5'-BIS DIPHOSPHATE 3'-PYROPHOSPHOHYDROLASE"/>
    <property type="match status" value="1"/>
</dbReference>
<dbReference type="GO" id="GO:0042594">
    <property type="term" value="P:response to starvation"/>
    <property type="evidence" value="ECO:0007669"/>
    <property type="project" value="TreeGrafter"/>
</dbReference>
<dbReference type="InterPro" id="IPR045865">
    <property type="entry name" value="ACT-like_dom_sf"/>
</dbReference>
<gene>
    <name evidence="9" type="ORF">NVI5450_0133</name>
</gene>
<dbReference type="InterPro" id="IPR012676">
    <property type="entry name" value="TGS-like"/>
</dbReference>
<comment type="function">
    <text evidence="6">In eubacteria ppGpp (guanosine 3'-diphosphate 5'-diphosphate) is a mediator of the stringent response that coordinates a variety of cellular activities in response to changes in nutritional abundance.</text>
</comment>
<dbReference type="SUPFAM" id="SSF81301">
    <property type="entry name" value="Nucleotidyltransferase"/>
    <property type="match status" value="1"/>
</dbReference>
<protein>
    <recommendedName>
        <fullName evidence="1">GTP pyrophosphokinase</fullName>
    </recommendedName>
    <alternativeName>
        <fullName evidence="4">(p)ppGpp synthase</fullName>
    </alternativeName>
    <alternativeName>
        <fullName evidence="3">ATP:GTP 3'-pyrophosphotransferase</fullName>
    </alternativeName>
    <alternativeName>
        <fullName evidence="5">ppGpp synthase I</fullName>
    </alternativeName>
</protein>
<evidence type="ECO:0000313" key="10">
    <source>
        <dbReference type="Proteomes" id="UP000183794"/>
    </source>
</evidence>
<evidence type="ECO:0000256" key="1">
    <source>
        <dbReference type="ARBA" id="ARBA00019852"/>
    </source>
</evidence>
<dbReference type="EMBL" id="FPLD01000005">
    <property type="protein sequence ID" value="SGY82296.1"/>
    <property type="molecule type" value="Genomic_DNA"/>
</dbReference>
<dbReference type="Pfam" id="PF13328">
    <property type="entry name" value="HD_4"/>
    <property type="match status" value="1"/>
</dbReference>
<dbReference type="InterPro" id="IPR004095">
    <property type="entry name" value="TGS"/>
</dbReference>
<evidence type="ECO:0000256" key="6">
    <source>
        <dbReference type="RuleBase" id="RU003847"/>
    </source>
</evidence>
<dbReference type="Proteomes" id="UP000183794">
    <property type="component" value="Unassembled WGS sequence"/>
</dbReference>
<dbReference type="OrthoDB" id="9805041at2"/>
<dbReference type="GO" id="GO:0015949">
    <property type="term" value="P:nucleobase-containing small molecule interconversion"/>
    <property type="evidence" value="ECO:0007669"/>
    <property type="project" value="UniProtKB-ARBA"/>
</dbReference>
<dbReference type="FunFam" id="3.10.20.30:FF:000002">
    <property type="entry name" value="GTP pyrophosphokinase (RelA/SpoT)"/>
    <property type="match status" value="1"/>
</dbReference>
<evidence type="ECO:0000259" key="8">
    <source>
        <dbReference type="PROSITE" id="PS51880"/>
    </source>
</evidence>
<evidence type="ECO:0000259" key="7">
    <source>
        <dbReference type="PROSITE" id="PS51671"/>
    </source>
</evidence>
<dbReference type="SUPFAM" id="SSF55021">
    <property type="entry name" value="ACT-like"/>
    <property type="match status" value="1"/>
</dbReference>
<sequence length="748" mass="84864">MVAVRDSHLTNPEDFDAKTWTSSLALTSTEQDELFELYSQLALKETADPLMDEAVPDFPLLAYGVEMVEILMTMDMDMDTLKVALLYPFFHAKLYDNEQIETLFGCKLLPLLIAVVEMDAIRTLQAKSQKPSESQVDNLRRMLMAIVDDVRAIVIKLAERICHLRQVKNESEEERVLAAKEISDIYAPLANRLGIGQLKWELEDLSFRYSHPDTYKQIAKLLLERRIDREEFIDSFVAQVKTGVEAAGGKVEVYGRPKHIYSIWKKMQKKNLDFTGLYDVRAVRVIAAELQDCYAALGVIHNLFRPIPSEFDDYVANPKANGYQSIHTVVAVGDENKAVEVQIRTKQMHDDAELGVAAHWRYKEGADTTKKGSYEEKIAWLRKLLAWQDDMTESGSLVDELRSQVFDDRVYVFTPKGDVVDMPQGSTPLDFAYYVHSMVGHRCIGAKISGRIVPFTYELQTGDQIEIITQKNPNPSRDWLLPNLGYVKSARARAKINTYFKRLDRDKNVAAGKDMLEGELHKLKLQLSDASCAFERFNSNTLEDLLAQVGSGDARLNQVINHIKVLLLQPSAEEEDKLALELVDQQVQKSQNQPKKKRNKDHIVVEGMGNLMTHIANCCQPIPGDDIVGYITQGRGISIHRNGCLQYADLSNRQPERIIDAVWGDDFSGGYRVTLVVHAMDRRGLLRDLTTIFANDRIHVVGMNTRTDTKLQTATLEINIELYNIDTLSHLTNRMSQVKGVIYAKRLR</sequence>
<name>A0A1L0AJW0_9GAMM</name>
<dbReference type="InterPro" id="IPR045600">
    <property type="entry name" value="RelA/SpoT_AH_RIS"/>
</dbReference>
<dbReference type="Pfam" id="PF13291">
    <property type="entry name" value="ACT_4"/>
    <property type="match status" value="1"/>
</dbReference>
<reference evidence="9 10" key="1">
    <citation type="submission" date="2016-11" db="EMBL/GenBank/DDBJ databases">
        <authorList>
            <person name="Jaros S."/>
            <person name="Januszkiewicz K."/>
            <person name="Wedrychowicz H."/>
        </authorList>
    </citation>
    <scope>NUCLEOTIDE SEQUENCE [LARGE SCALE GENOMIC DNA]</scope>
    <source>
        <strain evidence="9">NVI 5450</strain>
    </source>
</reference>
<dbReference type="PROSITE" id="PS51671">
    <property type="entry name" value="ACT"/>
    <property type="match status" value="1"/>
</dbReference>
<evidence type="ECO:0000256" key="3">
    <source>
        <dbReference type="ARBA" id="ARBA00029754"/>
    </source>
</evidence>
<dbReference type="GO" id="GO:0008893">
    <property type="term" value="F:guanosine-3',5'-bis(diphosphate) 3'-diphosphatase activity"/>
    <property type="evidence" value="ECO:0007669"/>
    <property type="project" value="TreeGrafter"/>
</dbReference>
<dbReference type="InterPro" id="IPR033655">
    <property type="entry name" value="TGS_RelA/SpoT"/>
</dbReference>
<dbReference type="PANTHER" id="PTHR21262:SF31">
    <property type="entry name" value="GTP PYROPHOSPHOKINASE"/>
    <property type="match status" value="1"/>
</dbReference>
<dbReference type="CDD" id="cd04876">
    <property type="entry name" value="ACT_RelA-SpoT"/>
    <property type="match status" value="1"/>
</dbReference>
<feature type="domain" description="ACT" evidence="7">
    <location>
        <begin position="674"/>
        <end position="748"/>
    </location>
</feature>
<accession>A0A1L0AJW0</accession>
<dbReference type="Pfam" id="PF02824">
    <property type="entry name" value="TGS"/>
    <property type="match status" value="1"/>
</dbReference>
<evidence type="ECO:0000313" key="9">
    <source>
        <dbReference type="EMBL" id="SGY82296.1"/>
    </source>
</evidence>
<comment type="pathway">
    <text evidence="2">Purine metabolism.</text>
</comment>
<evidence type="ECO:0000256" key="2">
    <source>
        <dbReference type="ARBA" id="ARBA00025704"/>
    </source>
</evidence>
<dbReference type="FunFam" id="3.30.460.10:FF:000001">
    <property type="entry name" value="GTP pyrophosphokinase RelA"/>
    <property type="match status" value="1"/>
</dbReference>
<evidence type="ECO:0000256" key="4">
    <source>
        <dbReference type="ARBA" id="ARBA00032407"/>
    </source>
</evidence>
<dbReference type="GO" id="GO:0008728">
    <property type="term" value="F:GTP diphosphokinase activity"/>
    <property type="evidence" value="ECO:0007669"/>
    <property type="project" value="TreeGrafter"/>
</dbReference>
<dbReference type="Gene3D" id="3.10.20.30">
    <property type="match status" value="1"/>
</dbReference>
<dbReference type="SUPFAM" id="SSF109604">
    <property type="entry name" value="HD-domain/PDEase-like"/>
    <property type="match status" value="1"/>
</dbReference>
<dbReference type="SMART" id="SM00954">
    <property type="entry name" value="RelA_SpoT"/>
    <property type="match status" value="1"/>
</dbReference>
<dbReference type="PROSITE" id="PS51880">
    <property type="entry name" value="TGS"/>
    <property type="match status" value="1"/>
</dbReference>
<dbReference type="InterPro" id="IPR004811">
    <property type="entry name" value="RelA/Spo_fam"/>
</dbReference>
<dbReference type="SUPFAM" id="SSF81271">
    <property type="entry name" value="TGS-like"/>
    <property type="match status" value="1"/>
</dbReference>
<dbReference type="NCBIfam" id="NF008124">
    <property type="entry name" value="PRK10872.1"/>
    <property type="match status" value="1"/>
</dbReference>
<dbReference type="Pfam" id="PF19296">
    <property type="entry name" value="RelA_AH_RIS"/>
    <property type="match status" value="1"/>
</dbReference>
<dbReference type="GO" id="GO:0015969">
    <property type="term" value="P:guanosine tetraphosphate metabolic process"/>
    <property type="evidence" value="ECO:0007669"/>
    <property type="project" value="InterPro"/>
</dbReference>
<dbReference type="InterPro" id="IPR002912">
    <property type="entry name" value="ACT_dom"/>
</dbReference>
<organism evidence="9 10">
    <name type="scientific">Moritella viscosa</name>
    <dbReference type="NCBI Taxonomy" id="80854"/>
    <lineage>
        <taxon>Bacteria</taxon>
        <taxon>Pseudomonadati</taxon>
        <taxon>Pseudomonadota</taxon>
        <taxon>Gammaproteobacteria</taxon>
        <taxon>Alteromonadales</taxon>
        <taxon>Moritellaceae</taxon>
        <taxon>Moritella</taxon>
    </lineage>
</organism>
<dbReference type="Gene3D" id="3.30.70.260">
    <property type="match status" value="1"/>
</dbReference>
<dbReference type="CDD" id="cd01668">
    <property type="entry name" value="TGS_RSH"/>
    <property type="match status" value="1"/>
</dbReference>
<dbReference type="CDD" id="cd05399">
    <property type="entry name" value="NT_Rel-Spo_like"/>
    <property type="match status" value="1"/>
</dbReference>
<dbReference type="RefSeq" id="WP_075517897.1">
    <property type="nucleotide sequence ID" value="NZ_FPLD01000005.1"/>
</dbReference>
<dbReference type="InterPro" id="IPR043519">
    <property type="entry name" value="NT_sf"/>
</dbReference>
<dbReference type="InterPro" id="IPR012675">
    <property type="entry name" value="Beta-grasp_dom_sf"/>
</dbReference>
<proteinExistence type="inferred from homology"/>